<evidence type="ECO:0000259" key="8">
    <source>
        <dbReference type="PROSITE" id="PS50213"/>
    </source>
</evidence>
<keyword evidence="7" id="KW-0449">Lipoprotein</keyword>
<gene>
    <name evidence="9" type="primary">gb07137</name>
    <name evidence="9" type="ORF">PR202_gb07137</name>
</gene>
<evidence type="ECO:0000313" key="9">
    <source>
        <dbReference type="EMBL" id="GJN19827.1"/>
    </source>
</evidence>
<dbReference type="Gene3D" id="2.30.180.10">
    <property type="entry name" value="FAS1 domain"/>
    <property type="match status" value="1"/>
</dbReference>
<dbReference type="Proteomes" id="UP001054889">
    <property type="component" value="Unassembled WGS sequence"/>
</dbReference>
<keyword evidence="4" id="KW-0336">GPI-anchor</keyword>
<comment type="similarity">
    <text evidence="2">Belongs to the fasciclin-like AGP family.</text>
</comment>
<dbReference type="SUPFAM" id="SSF82153">
    <property type="entry name" value="FAS1 domain"/>
    <property type="match status" value="1"/>
</dbReference>
<keyword evidence="6" id="KW-0472">Membrane</keyword>
<comment type="caution">
    <text evidence="9">The sequence shown here is derived from an EMBL/GenBank/DDBJ whole genome shotgun (WGS) entry which is preliminary data.</text>
</comment>
<accession>A0AAV5EBA6</accession>
<dbReference type="GO" id="GO:0098552">
    <property type="term" value="C:side of membrane"/>
    <property type="evidence" value="ECO:0007669"/>
    <property type="project" value="UniProtKB-KW"/>
</dbReference>
<keyword evidence="4" id="KW-0325">Glycoprotein</keyword>
<evidence type="ECO:0000256" key="4">
    <source>
        <dbReference type="ARBA" id="ARBA00022622"/>
    </source>
</evidence>
<evidence type="ECO:0000256" key="7">
    <source>
        <dbReference type="ARBA" id="ARBA00023288"/>
    </source>
</evidence>
<comment type="subcellular location">
    <subcellularLocation>
        <location evidence="1">Cell membrane</location>
        <topology evidence="1">Lipid-anchor</topology>
        <topology evidence="1">GPI-anchor</topology>
    </subcellularLocation>
</comment>
<keyword evidence="10" id="KW-1185">Reference proteome</keyword>
<dbReference type="InterPro" id="IPR000782">
    <property type="entry name" value="FAS1_domain"/>
</dbReference>
<proteinExistence type="inferred from homology"/>
<dbReference type="AlphaFoldDB" id="A0AAV5EBA6"/>
<keyword evidence="3" id="KW-1003">Cell membrane</keyword>
<evidence type="ECO:0000313" key="10">
    <source>
        <dbReference type="Proteomes" id="UP001054889"/>
    </source>
</evidence>
<evidence type="ECO:0000256" key="6">
    <source>
        <dbReference type="ARBA" id="ARBA00023136"/>
    </source>
</evidence>
<evidence type="ECO:0000256" key="3">
    <source>
        <dbReference type="ARBA" id="ARBA00022475"/>
    </source>
</evidence>
<organism evidence="9 10">
    <name type="scientific">Eleusine coracana subsp. coracana</name>
    <dbReference type="NCBI Taxonomy" id="191504"/>
    <lineage>
        <taxon>Eukaryota</taxon>
        <taxon>Viridiplantae</taxon>
        <taxon>Streptophyta</taxon>
        <taxon>Embryophyta</taxon>
        <taxon>Tracheophyta</taxon>
        <taxon>Spermatophyta</taxon>
        <taxon>Magnoliopsida</taxon>
        <taxon>Liliopsida</taxon>
        <taxon>Poales</taxon>
        <taxon>Poaceae</taxon>
        <taxon>PACMAD clade</taxon>
        <taxon>Chloridoideae</taxon>
        <taxon>Cynodonteae</taxon>
        <taxon>Eleusininae</taxon>
        <taxon>Eleusine</taxon>
    </lineage>
</organism>
<dbReference type="GO" id="GO:0005886">
    <property type="term" value="C:plasma membrane"/>
    <property type="evidence" value="ECO:0007669"/>
    <property type="project" value="UniProtKB-SubCell"/>
</dbReference>
<dbReference type="InterPro" id="IPR033254">
    <property type="entry name" value="Plant_FLA"/>
</dbReference>
<feature type="domain" description="FAS1" evidence="8">
    <location>
        <begin position="24"/>
        <end position="151"/>
    </location>
</feature>
<evidence type="ECO:0000256" key="5">
    <source>
        <dbReference type="ARBA" id="ARBA00022729"/>
    </source>
</evidence>
<keyword evidence="5" id="KW-0732">Signal</keyword>
<dbReference type="EMBL" id="BQKI01000074">
    <property type="protein sequence ID" value="GJN19827.1"/>
    <property type="molecule type" value="Genomic_DNA"/>
</dbReference>
<protein>
    <recommendedName>
        <fullName evidence="8">FAS1 domain-containing protein</fullName>
    </recommendedName>
</protein>
<name>A0AAV5EBA6_ELECO</name>
<reference evidence="9" key="1">
    <citation type="journal article" date="2018" name="DNA Res.">
        <title>Multiple hybrid de novo genome assembly of finger millet, an orphan allotetraploid crop.</title>
        <authorList>
            <person name="Hatakeyama M."/>
            <person name="Aluri S."/>
            <person name="Balachadran M.T."/>
            <person name="Sivarajan S.R."/>
            <person name="Patrignani A."/>
            <person name="Gruter S."/>
            <person name="Poveda L."/>
            <person name="Shimizu-Inatsugi R."/>
            <person name="Baeten J."/>
            <person name="Francoijs K.J."/>
            <person name="Nataraja K.N."/>
            <person name="Reddy Y.A.N."/>
            <person name="Phadnis S."/>
            <person name="Ravikumar R.L."/>
            <person name="Schlapbach R."/>
            <person name="Sreeman S.M."/>
            <person name="Shimizu K.K."/>
        </authorList>
    </citation>
    <scope>NUCLEOTIDE SEQUENCE</scope>
</reference>
<dbReference type="PANTHER" id="PTHR32382">
    <property type="entry name" value="FASCICLIN-LIKE ARABINOGALACTAN PROTEIN"/>
    <property type="match status" value="1"/>
</dbReference>
<dbReference type="InterPro" id="IPR036378">
    <property type="entry name" value="FAS1_dom_sf"/>
</dbReference>
<evidence type="ECO:0000256" key="1">
    <source>
        <dbReference type="ARBA" id="ARBA00004609"/>
    </source>
</evidence>
<sequence length="202" mass="20962">MPHPRRPVLLLFLAVVVFLSSFAALNITAILSGRRGLAEFSRALSITGLEDAISSSRAGVTVLAVDDAHMAPLTTTPGRGGLPREALRRALSRHVLAGYYDDASLRRRLLTVTTGAGDSTAAGIVVPTLLLLDDDDARAAAGAVKIVARRAQGRAAASVAFEPMDDDDGAVFYVGPVHEAPDDGSVSVLLVSGVIASIVPRA</sequence>
<reference evidence="9" key="2">
    <citation type="submission" date="2021-12" db="EMBL/GenBank/DDBJ databases">
        <title>Resequencing data analysis of finger millet.</title>
        <authorList>
            <person name="Hatakeyama M."/>
            <person name="Aluri S."/>
            <person name="Balachadran M.T."/>
            <person name="Sivarajan S.R."/>
            <person name="Poveda L."/>
            <person name="Shimizu-Inatsugi R."/>
            <person name="Schlapbach R."/>
            <person name="Sreeman S.M."/>
            <person name="Shimizu K.K."/>
        </authorList>
    </citation>
    <scope>NUCLEOTIDE SEQUENCE</scope>
</reference>
<dbReference type="PANTHER" id="PTHR32382:SF33">
    <property type="entry name" value="OS02G0726000 PROTEIN"/>
    <property type="match status" value="1"/>
</dbReference>
<evidence type="ECO:0000256" key="2">
    <source>
        <dbReference type="ARBA" id="ARBA00007843"/>
    </source>
</evidence>
<dbReference type="PROSITE" id="PS50213">
    <property type="entry name" value="FAS1"/>
    <property type="match status" value="1"/>
</dbReference>